<accession>A0AB39P2B8</accession>
<keyword evidence="1" id="KW-0175">Coiled coil</keyword>
<protein>
    <submittedName>
        <fullName evidence="3">Uncharacterized protein</fullName>
    </submittedName>
</protein>
<feature type="compositionally biased region" description="Low complexity" evidence="2">
    <location>
        <begin position="7"/>
        <end position="18"/>
    </location>
</feature>
<evidence type="ECO:0000313" key="3">
    <source>
        <dbReference type="EMBL" id="XDQ23329.1"/>
    </source>
</evidence>
<reference evidence="3" key="1">
    <citation type="submission" date="2024-07" db="EMBL/GenBank/DDBJ databases">
        <authorList>
            <person name="Yu S.T."/>
        </authorList>
    </citation>
    <scope>NUCLEOTIDE SEQUENCE</scope>
    <source>
        <strain evidence="3">R21</strain>
    </source>
</reference>
<gene>
    <name evidence="3" type="ORF">AB5J56_00690</name>
</gene>
<feature type="compositionally biased region" description="Basic and acidic residues" evidence="2">
    <location>
        <begin position="19"/>
        <end position="29"/>
    </location>
</feature>
<dbReference type="EMBL" id="CP163435">
    <property type="protein sequence ID" value="XDQ23329.1"/>
    <property type="molecule type" value="Genomic_DNA"/>
</dbReference>
<feature type="coiled-coil region" evidence="1">
    <location>
        <begin position="196"/>
        <end position="223"/>
    </location>
</feature>
<dbReference type="AlphaFoldDB" id="A0AB39P2B8"/>
<proteinExistence type="predicted"/>
<feature type="region of interest" description="Disordered" evidence="2">
    <location>
        <begin position="1"/>
        <end position="34"/>
    </location>
</feature>
<organism evidence="3">
    <name type="scientific">Streptomyces sp. R21</name>
    <dbReference type="NCBI Taxonomy" id="3238627"/>
    <lineage>
        <taxon>Bacteria</taxon>
        <taxon>Bacillati</taxon>
        <taxon>Actinomycetota</taxon>
        <taxon>Actinomycetes</taxon>
        <taxon>Kitasatosporales</taxon>
        <taxon>Streptomycetaceae</taxon>
        <taxon>Streptomyces</taxon>
    </lineage>
</organism>
<evidence type="ECO:0000256" key="1">
    <source>
        <dbReference type="SAM" id="Coils"/>
    </source>
</evidence>
<sequence>MKKQRFSNGSQESQSSSVESRRGKEEMSRDLSSANDQLSAVQFYLNKSKLVPEKGPDSEYGKLFWGLYQDCQKEGIKAKDFCSAFLYGKDYPRRVRDGVAGVLSHDDLFIGLASLEKGTGFKEKIAFTPERQEELEKARAKEERERKEAIKGRLESAETKLKRKIELDAALAVCIGALRTKIGSLSQELAVPGGQQQSLRRRLELAEEALRRALARREKNHEELRECAGRLLKVVGEVKPFLDL</sequence>
<feature type="coiled-coil region" evidence="1">
    <location>
        <begin position="130"/>
        <end position="167"/>
    </location>
</feature>
<dbReference type="RefSeq" id="WP_369228950.1">
    <property type="nucleotide sequence ID" value="NZ_CP163435.1"/>
</dbReference>
<evidence type="ECO:0000256" key="2">
    <source>
        <dbReference type="SAM" id="MobiDB-lite"/>
    </source>
</evidence>
<name>A0AB39P2B8_9ACTN</name>